<evidence type="ECO:0000256" key="8">
    <source>
        <dbReference type="SAM" id="MobiDB-lite"/>
    </source>
</evidence>
<dbReference type="STRING" id="299467.A0A443S0Y1"/>
<evidence type="ECO:0000256" key="7">
    <source>
        <dbReference type="RuleBase" id="RU000682"/>
    </source>
</evidence>
<dbReference type="VEuPathDB" id="VectorBase:LDEU010886"/>
<dbReference type="Pfam" id="PF00046">
    <property type="entry name" value="Homeodomain"/>
    <property type="match status" value="1"/>
</dbReference>
<dbReference type="CDD" id="cd00086">
    <property type="entry name" value="homeodomain"/>
    <property type="match status" value="1"/>
</dbReference>
<keyword evidence="3 6" id="KW-0371">Homeobox</keyword>
<evidence type="ECO:0000256" key="1">
    <source>
        <dbReference type="ARBA" id="ARBA00004123"/>
    </source>
</evidence>
<feature type="region of interest" description="Disordered" evidence="8">
    <location>
        <begin position="120"/>
        <end position="143"/>
    </location>
</feature>
<comment type="similarity">
    <text evidence="5">Belongs to the H2.0 homeobox family.</text>
</comment>
<feature type="compositionally biased region" description="Basic and acidic residues" evidence="8">
    <location>
        <begin position="120"/>
        <end position="129"/>
    </location>
</feature>
<feature type="DNA-binding region" description="Homeobox" evidence="6">
    <location>
        <begin position="62"/>
        <end position="121"/>
    </location>
</feature>
<dbReference type="AlphaFoldDB" id="A0A443S0Y1"/>
<dbReference type="InterPro" id="IPR017970">
    <property type="entry name" value="Homeobox_CS"/>
</dbReference>
<evidence type="ECO:0000313" key="11">
    <source>
        <dbReference type="Proteomes" id="UP000288716"/>
    </source>
</evidence>
<evidence type="ECO:0000259" key="9">
    <source>
        <dbReference type="PROSITE" id="PS50071"/>
    </source>
</evidence>
<accession>A0A443S0Y1</accession>
<reference evidence="10 11" key="1">
    <citation type="journal article" date="2018" name="Gigascience">
        <title>Genomes of trombidid mites reveal novel predicted allergens and laterally-transferred genes associated with secondary metabolism.</title>
        <authorList>
            <person name="Dong X."/>
            <person name="Chaisiri K."/>
            <person name="Xia D."/>
            <person name="Armstrong S.D."/>
            <person name="Fang Y."/>
            <person name="Donnelly M.J."/>
            <person name="Kadowaki T."/>
            <person name="McGarry J.W."/>
            <person name="Darby A.C."/>
            <person name="Makepeace B.L."/>
        </authorList>
    </citation>
    <scope>NUCLEOTIDE SEQUENCE [LARGE SCALE GENOMIC DNA]</scope>
    <source>
        <strain evidence="10">UoL-UT</strain>
    </source>
</reference>
<dbReference type="PANTHER" id="PTHR46808:SF1">
    <property type="entry name" value="H2.0-LIKE HOMEOBOX PROTEIN"/>
    <property type="match status" value="1"/>
</dbReference>
<dbReference type="InterPro" id="IPR009057">
    <property type="entry name" value="Homeodomain-like_sf"/>
</dbReference>
<dbReference type="GO" id="GO:0005634">
    <property type="term" value="C:nucleus"/>
    <property type="evidence" value="ECO:0007669"/>
    <property type="project" value="UniProtKB-SubCell"/>
</dbReference>
<dbReference type="InterPro" id="IPR001356">
    <property type="entry name" value="HD"/>
</dbReference>
<dbReference type="InterPro" id="IPR052497">
    <property type="entry name" value="H2.0_Homeobox_TF"/>
</dbReference>
<dbReference type="InterPro" id="IPR020479">
    <property type="entry name" value="HD_metazoa"/>
</dbReference>
<gene>
    <name evidence="10" type="ORF">B4U80_08141</name>
</gene>
<name>A0A443S0Y1_9ACAR</name>
<keyword evidence="4 6" id="KW-0539">Nucleus</keyword>
<evidence type="ECO:0000256" key="6">
    <source>
        <dbReference type="PROSITE-ProRule" id="PRU00108"/>
    </source>
</evidence>
<protein>
    <submittedName>
        <fullName evidence="10">H2.0-like homeobox protein</fullName>
    </submittedName>
</protein>
<dbReference type="GO" id="GO:0000981">
    <property type="term" value="F:DNA-binding transcription factor activity, RNA polymerase II-specific"/>
    <property type="evidence" value="ECO:0007669"/>
    <property type="project" value="InterPro"/>
</dbReference>
<dbReference type="Proteomes" id="UP000288716">
    <property type="component" value="Unassembled WGS sequence"/>
</dbReference>
<evidence type="ECO:0000256" key="5">
    <source>
        <dbReference type="ARBA" id="ARBA00038504"/>
    </source>
</evidence>
<evidence type="ECO:0000313" key="10">
    <source>
        <dbReference type="EMBL" id="RWS21154.1"/>
    </source>
</evidence>
<dbReference type="PRINTS" id="PR00031">
    <property type="entry name" value="HTHREPRESSR"/>
</dbReference>
<feature type="non-terminal residue" evidence="10">
    <location>
        <position position="1"/>
    </location>
</feature>
<keyword evidence="2 6" id="KW-0238">DNA-binding</keyword>
<organism evidence="10 11">
    <name type="scientific">Leptotrombidium deliense</name>
    <dbReference type="NCBI Taxonomy" id="299467"/>
    <lineage>
        <taxon>Eukaryota</taxon>
        <taxon>Metazoa</taxon>
        <taxon>Ecdysozoa</taxon>
        <taxon>Arthropoda</taxon>
        <taxon>Chelicerata</taxon>
        <taxon>Arachnida</taxon>
        <taxon>Acari</taxon>
        <taxon>Acariformes</taxon>
        <taxon>Trombidiformes</taxon>
        <taxon>Prostigmata</taxon>
        <taxon>Anystina</taxon>
        <taxon>Parasitengona</taxon>
        <taxon>Trombiculoidea</taxon>
        <taxon>Trombiculidae</taxon>
        <taxon>Leptotrombidium</taxon>
    </lineage>
</organism>
<feature type="domain" description="Homeobox" evidence="9">
    <location>
        <begin position="60"/>
        <end position="120"/>
    </location>
</feature>
<evidence type="ECO:0000256" key="2">
    <source>
        <dbReference type="ARBA" id="ARBA00023125"/>
    </source>
</evidence>
<proteinExistence type="inferred from homology"/>
<dbReference type="PRINTS" id="PR00024">
    <property type="entry name" value="HOMEOBOX"/>
</dbReference>
<keyword evidence="11" id="KW-1185">Reference proteome</keyword>
<dbReference type="PROSITE" id="PS50071">
    <property type="entry name" value="HOMEOBOX_2"/>
    <property type="match status" value="1"/>
</dbReference>
<comment type="caution">
    <text evidence="10">The sequence shown here is derived from an EMBL/GenBank/DDBJ whole genome shotgun (WGS) entry which is preliminary data.</text>
</comment>
<dbReference type="SUPFAM" id="SSF46689">
    <property type="entry name" value="Homeodomain-like"/>
    <property type="match status" value="1"/>
</dbReference>
<dbReference type="EMBL" id="NCKV01013445">
    <property type="protein sequence ID" value="RWS21154.1"/>
    <property type="molecule type" value="Genomic_DNA"/>
</dbReference>
<sequence>LSTAYYGGVETPISYPNSPSTFYPHLAYFQPSINDVSAQMKSEQLTKLSDTIQMIGNNKRKRSWSRAVFSSIQRKGLEKRFEIQKYIAKPDRKRLAESLGLSDAQVKVWFQNRRMKWRHSKEYKDDPSKDISMPANSMTTMNNSDQFKMKLDKI</sequence>
<feature type="compositionally biased region" description="Polar residues" evidence="8">
    <location>
        <begin position="134"/>
        <end position="143"/>
    </location>
</feature>
<dbReference type="PANTHER" id="PTHR46808">
    <property type="entry name" value="H2.0-LIKE HOMEOBOX PROTEIN"/>
    <property type="match status" value="1"/>
</dbReference>
<dbReference type="PROSITE" id="PS00027">
    <property type="entry name" value="HOMEOBOX_1"/>
    <property type="match status" value="1"/>
</dbReference>
<dbReference type="SMART" id="SM00389">
    <property type="entry name" value="HOX"/>
    <property type="match status" value="1"/>
</dbReference>
<evidence type="ECO:0000256" key="4">
    <source>
        <dbReference type="ARBA" id="ARBA00023242"/>
    </source>
</evidence>
<evidence type="ECO:0000256" key="3">
    <source>
        <dbReference type="ARBA" id="ARBA00023155"/>
    </source>
</evidence>
<comment type="subcellular location">
    <subcellularLocation>
        <location evidence="1 6 7">Nucleus</location>
    </subcellularLocation>
</comment>
<dbReference type="OrthoDB" id="6159439at2759"/>
<dbReference type="Gene3D" id="1.10.10.60">
    <property type="entry name" value="Homeodomain-like"/>
    <property type="match status" value="1"/>
</dbReference>
<dbReference type="GO" id="GO:0043565">
    <property type="term" value="F:sequence-specific DNA binding"/>
    <property type="evidence" value="ECO:0007669"/>
    <property type="project" value="TreeGrafter"/>
</dbReference>
<dbReference type="InterPro" id="IPR000047">
    <property type="entry name" value="HTH_motif"/>
</dbReference>